<accession>A0A4U8W916</accession>
<name>A0A1G9QLE9_9FLAO</name>
<evidence type="ECO:0000313" key="3">
    <source>
        <dbReference type="EMBL" id="VFB02751.1"/>
    </source>
</evidence>
<dbReference type="STRING" id="1141221.SAMN05216273_113102"/>
<evidence type="ECO:0000313" key="2">
    <source>
        <dbReference type="EMBL" id="SDM11796.1"/>
    </source>
</evidence>
<evidence type="ECO:0000256" key="1">
    <source>
        <dbReference type="SAM" id="MobiDB-lite"/>
    </source>
</evidence>
<evidence type="ECO:0000313" key="4">
    <source>
        <dbReference type="Proteomes" id="UP000199242"/>
    </source>
</evidence>
<dbReference type="EMBL" id="FNHD01000013">
    <property type="protein sequence ID" value="SDM11796.1"/>
    <property type="molecule type" value="Genomic_DNA"/>
</dbReference>
<sequence length="103" mass="11737">MKNSVKIALGVAATGILVFLQRKLKNRSEQFTAPDGNRYKANQTYRTSNGELYRNGKKINPKTPGNPYQSEQRVDSNLHNQSIHQLQDAPNNVSYHHKGNRHH</sequence>
<accession>A0A1G9QLE9</accession>
<dbReference type="KEGG" id="ctai:NCTC12078_00731"/>
<dbReference type="Proteomes" id="UP000199242">
    <property type="component" value="Unassembled WGS sequence"/>
</dbReference>
<dbReference type="RefSeq" id="WP_089744834.1">
    <property type="nucleotide sequence ID" value="NZ_FNHD01000013.1"/>
</dbReference>
<organism evidence="3 5">
    <name type="scientific">Chryseobacterium taihuense</name>
    <dbReference type="NCBI Taxonomy" id="1141221"/>
    <lineage>
        <taxon>Bacteria</taxon>
        <taxon>Pseudomonadati</taxon>
        <taxon>Bacteroidota</taxon>
        <taxon>Flavobacteriia</taxon>
        <taxon>Flavobacteriales</taxon>
        <taxon>Weeksellaceae</taxon>
        <taxon>Chryseobacterium group</taxon>
        <taxon>Chryseobacterium</taxon>
    </lineage>
</organism>
<dbReference type="AlphaFoldDB" id="A0A1G9QLE9"/>
<feature type="compositionally biased region" description="Polar residues" evidence="1">
    <location>
        <begin position="66"/>
        <end position="79"/>
    </location>
</feature>
<dbReference type="EMBL" id="LR215974">
    <property type="protein sequence ID" value="VFB02751.1"/>
    <property type="molecule type" value="Genomic_DNA"/>
</dbReference>
<protein>
    <submittedName>
        <fullName evidence="3">Uncharacterized protein</fullName>
    </submittedName>
</protein>
<dbReference type="Proteomes" id="UP000290013">
    <property type="component" value="Chromosome"/>
</dbReference>
<keyword evidence="4" id="KW-1185">Reference proteome</keyword>
<reference evidence="3 5" key="2">
    <citation type="submission" date="2019-02" db="EMBL/GenBank/DDBJ databases">
        <authorList>
            <consortium name="Pathogen Informatics"/>
        </authorList>
    </citation>
    <scope>NUCLEOTIDE SEQUENCE [LARGE SCALE GENOMIC DNA]</scope>
    <source>
        <strain evidence="3 5">3012STDY6944375</strain>
    </source>
</reference>
<dbReference type="OrthoDB" id="1262909at2"/>
<feature type="compositionally biased region" description="Polar residues" evidence="1">
    <location>
        <begin position="40"/>
        <end position="50"/>
    </location>
</feature>
<evidence type="ECO:0000313" key="5">
    <source>
        <dbReference type="Proteomes" id="UP000290013"/>
    </source>
</evidence>
<reference evidence="2 4" key="1">
    <citation type="submission" date="2016-10" db="EMBL/GenBank/DDBJ databases">
        <authorList>
            <person name="Varghese N."/>
            <person name="Submissions S."/>
        </authorList>
    </citation>
    <scope>NUCLEOTIDE SEQUENCE [LARGE SCALE GENOMIC DNA]</scope>
    <source>
        <strain evidence="2 4">CGMCC 1.10941</strain>
    </source>
</reference>
<proteinExistence type="predicted"/>
<gene>
    <name evidence="3" type="ORF">NCTC12078_00731</name>
    <name evidence="2" type="ORF">SAMN05216273_113102</name>
</gene>
<feature type="region of interest" description="Disordered" evidence="1">
    <location>
        <begin position="31"/>
        <end position="79"/>
    </location>
</feature>